<dbReference type="Pfam" id="PF17136">
    <property type="entry name" value="ribosomal_L24"/>
    <property type="match status" value="1"/>
</dbReference>
<dbReference type="AlphaFoldDB" id="A0A1G6BMG3"/>
<accession>A0A1G6BMG3</accession>
<keyword evidence="4 8" id="KW-0689">Ribosomal protein</keyword>
<sequence length="107" mass="12081">MKNRKILKNDKVMVMVGKDKGKIGKVLKLFPKTERILIEGVNKVKKHSKGNPYKGETGGIKEKESPLHLSNVNLVCDNCSKPTRIGYKLIEADKKVRFCKKCNEIIA</sequence>
<feature type="domain" description="KOW" evidence="10">
    <location>
        <begin position="5"/>
        <end position="32"/>
    </location>
</feature>
<dbReference type="CDD" id="cd06089">
    <property type="entry name" value="KOW_RPL26"/>
    <property type="match status" value="1"/>
</dbReference>
<evidence type="ECO:0000256" key="6">
    <source>
        <dbReference type="ARBA" id="ARBA00035206"/>
    </source>
</evidence>
<dbReference type="HAMAP" id="MF_01326_B">
    <property type="entry name" value="Ribosomal_uL24_B"/>
    <property type="match status" value="1"/>
</dbReference>
<dbReference type="InterPro" id="IPR005824">
    <property type="entry name" value="KOW"/>
</dbReference>
<gene>
    <name evidence="8" type="primary">rplX</name>
    <name evidence="11" type="ORF">SAMN05660653_01052</name>
</gene>
<dbReference type="InterPro" id="IPR005825">
    <property type="entry name" value="Ribosomal_uL24_CS"/>
</dbReference>
<evidence type="ECO:0000256" key="3">
    <source>
        <dbReference type="ARBA" id="ARBA00022884"/>
    </source>
</evidence>
<dbReference type="InterPro" id="IPR014722">
    <property type="entry name" value="Rib_uL2_dom2"/>
</dbReference>
<dbReference type="EMBL" id="FMXO01000005">
    <property type="protein sequence ID" value="SDB21793.1"/>
    <property type="molecule type" value="Genomic_DNA"/>
</dbReference>
<keyword evidence="12" id="KW-1185">Reference proteome</keyword>
<comment type="subunit">
    <text evidence="8">Part of the 50S ribosomal subunit.</text>
</comment>
<keyword evidence="5 8" id="KW-0687">Ribonucleoprotein</keyword>
<dbReference type="Gene3D" id="2.30.30.30">
    <property type="match status" value="1"/>
</dbReference>
<evidence type="ECO:0000259" key="10">
    <source>
        <dbReference type="SMART" id="SM00739"/>
    </source>
</evidence>
<evidence type="ECO:0000313" key="11">
    <source>
        <dbReference type="EMBL" id="SDB21793.1"/>
    </source>
</evidence>
<dbReference type="NCBIfam" id="TIGR01079">
    <property type="entry name" value="rplX_bact"/>
    <property type="match status" value="1"/>
</dbReference>
<dbReference type="STRING" id="617002.SAMN05660653_01052"/>
<evidence type="ECO:0000313" key="12">
    <source>
        <dbReference type="Proteomes" id="UP000198771"/>
    </source>
</evidence>
<dbReference type="GO" id="GO:0006412">
    <property type="term" value="P:translation"/>
    <property type="evidence" value="ECO:0007669"/>
    <property type="project" value="UniProtKB-UniRule"/>
</dbReference>
<evidence type="ECO:0000256" key="5">
    <source>
        <dbReference type="ARBA" id="ARBA00023274"/>
    </source>
</evidence>
<dbReference type="Pfam" id="PF00467">
    <property type="entry name" value="KOW"/>
    <property type="match status" value="1"/>
</dbReference>
<dbReference type="GO" id="GO:0019843">
    <property type="term" value="F:rRNA binding"/>
    <property type="evidence" value="ECO:0007669"/>
    <property type="project" value="UniProtKB-UniRule"/>
</dbReference>
<dbReference type="OrthoDB" id="9807419at2"/>
<dbReference type="SUPFAM" id="SSF50104">
    <property type="entry name" value="Translation proteins SH3-like domain"/>
    <property type="match status" value="1"/>
</dbReference>
<dbReference type="InterPro" id="IPR008991">
    <property type="entry name" value="Translation_prot_SH3-like_sf"/>
</dbReference>
<dbReference type="InterPro" id="IPR041988">
    <property type="entry name" value="Ribosomal_uL24_KOW"/>
</dbReference>
<organism evidence="11 12">
    <name type="scientific">Desulfonatronum thiosulfatophilum</name>
    <dbReference type="NCBI Taxonomy" id="617002"/>
    <lineage>
        <taxon>Bacteria</taxon>
        <taxon>Pseudomonadati</taxon>
        <taxon>Thermodesulfobacteriota</taxon>
        <taxon>Desulfovibrionia</taxon>
        <taxon>Desulfovibrionales</taxon>
        <taxon>Desulfonatronaceae</taxon>
        <taxon>Desulfonatronum</taxon>
    </lineage>
</organism>
<reference evidence="11 12" key="1">
    <citation type="submission" date="2016-10" db="EMBL/GenBank/DDBJ databases">
        <authorList>
            <person name="de Groot N.N."/>
        </authorList>
    </citation>
    <scope>NUCLEOTIDE SEQUENCE [LARGE SCALE GENOMIC DNA]</scope>
    <source>
        <strain evidence="11 12">ASO4-2</strain>
    </source>
</reference>
<comment type="function">
    <text evidence="7 8">One of the proteins that surrounds the polypeptide exit tunnel on the outside of the subunit.</text>
</comment>
<dbReference type="RefSeq" id="WP_092118195.1">
    <property type="nucleotide sequence ID" value="NZ_FMXO01000005.1"/>
</dbReference>
<protein>
    <recommendedName>
        <fullName evidence="6 8">Large ribosomal subunit protein uL24</fullName>
    </recommendedName>
</protein>
<proteinExistence type="inferred from homology"/>
<keyword evidence="3 8" id="KW-0694">RNA-binding</keyword>
<evidence type="ECO:0000256" key="1">
    <source>
        <dbReference type="ARBA" id="ARBA00010618"/>
    </source>
</evidence>
<evidence type="ECO:0000256" key="2">
    <source>
        <dbReference type="ARBA" id="ARBA00022730"/>
    </source>
</evidence>
<dbReference type="PROSITE" id="PS01108">
    <property type="entry name" value="RIBOSOMAL_L24"/>
    <property type="match status" value="1"/>
</dbReference>
<evidence type="ECO:0000256" key="8">
    <source>
        <dbReference type="HAMAP-Rule" id="MF_01326"/>
    </source>
</evidence>
<dbReference type="FunFam" id="2.30.30.30:FF:000004">
    <property type="entry name" value="50S ribosomal protein L24"/>
    <property type="match status" value="1"/>
</dbReference>
<dbReference type="SMART" id="SM00739">
    <property type="entry name" value="KOW"/>
    <property type="match status" value="1"/>
</dbReference>
<dbReference type="PANTHER" id="PTHR12903">
    <property type="entry name" value="MITOCHONDRIAL RIBOSOMAL PROTEIN L24"/>
    <property type="match status" value="1"/>
</dbReference>
<comment type="function">
    <text evidence="8">One of two assembly initiator proteins, it binds directly to the 5'-end of the 23S rRNA, where it nucleates assembly of the 50S subunit.</text>
</comment>
<dbReference type="GO" id="GO:0005840">
    <property type="term" value="C:ribosome"/>
    <property type="evidence" value="ECO:0007669"/>
    <property type="project" value="UniProtKB-KW"/>
</dbReference>
<evidence type="ECO:0000256" key="7">
    <source>
        <dbReference type="ARBA" id="ARBA00058688"/>
    </source>
</evidence>
<comment type="similarity">
    <text evidence="1 8 9">Belongs to the universal ribosomal protein uL24 family.</text>
</comment>
<evidence type="ECO:0000256" key="9">
    <source>
        <dbReference type="RuleBase" id="RU003477"/>
    </source>
</evidence>
<dbReference type="GO" id="GO:1990904">
    <property type="term" value="C:ribonucleoprotein complex"/>
    <property type="evidence" value="ECO:0007669"/>
    <property type="project" value="UniProtKB-KW"/>
</dbReference>
<dbReference type="GO" id="GO:0003735">
    <property type="term" value="F:structural constituent of ribosome"/>
    <property type="evidence" value="ECO:0007669"/>
    <property type="project" value="InterPro"/>
</dbReference>
<dbReference type="InterPro" id="IPR057264">
    <property type="entry name" value="Ribosomal_uL24_C"/>
</dbReference>
<dbReference type="Proteomes" id="UP000198771">
    <property type="component" value="Unassembled WGS sequence"/>
</dbReference>
<name>A0A1G6BMG3_9BACT</name>
<keyword evidence="2 8" id="KW-0699">rRNA-binding</keyword>
<evidence type="ECO:0000256" key="4">
    <source>
        <dbReference type="ARBA" id="ARBA00022980"/>
    </source>
</evidence>
<dbReference type="InterPro" id="IPR003256">
    <property type="entry name" value="Ribosomal_uL24"/>
</dbReference>